<evidence type="ECO:0000313" key="2">
    <source>
        <dbReference type="EMBL" id="RLJ63795.1"/>
    </source>
</evidence>
<dbReference type="PANTHER" id="PTHR43155:SF2">
    <property type="entry name" value="CYCLIC DI-GMP PHOSPHODIESTERASE PA4108"/>
    <property type="match status" value="1"/>
</dbReference>
<dbReference type="CDD" id="cd00077">
    <property type="entry name" value="HDc"/>
    <property type="match status" value="1"/>
</dbReference>
<feature type="domain" description="HD-GYP" evidence="1">
    <location>
        <begin position="132"/>
        <end position="327"/>
    </location>
</feature>
<dbReference type="EMBL" id="RCCI01000006">
    <property type="protein sequence ID" value="RLJ63795.1"/>
    <property type="molecule type" value="Genomic_DNA"/>
</dbReference>
<comment type="caution">
    <text evidence="2">The sequence shown here is derived from an EMBL/GenBank/DDBJ whole genome shotgun (WGS) entry which is preliminary data.</text>
</comment>
<name>A0A497XB45_9PROT</name>
<dbReference type="Proteomes" id="UP000268908">
    <property type="component" value="Unassembled WGS sequence"/>
</dbReference>
<dbReference type="Pfam" id="PF13487">
    <property type="entry name" value="HD_5"/>
    <property type="match status" value="1"/>
</dbReference>
<dbReference type="OrthoDB" id="9763857at2"/>
<keyword evidence="3" id="KW-1185">Reference proteome</keyword>
<evidence type="ECO:0000259" key="1">
    <source>
        <dbReference type="PROSITE" id="PS51832"/>
    </source>
</evidence>
<dbReference type="AlphaFoldDB" id="A0A497XB45"/>
<protein>
    <submittedName>
        <fullName evidence="2">HD-GYP domain-containing protein (C-di-GMP phosphodiesterase class II)</fullName>
    </submittedName>
</protein>
<gene>
    <name evidence="2" type="ORF">DFR35_2428</name>
</gene>
<dbReference type="PROSITE" id="PS51832">
    <property type="entry name" value="HD_GYP"/>
    <property type="match status" value="1"/>
</dbReference>
<dbReference type="Gene3D" id="1.10.3210.10">
    <property type="entry name" value="Hypothetical protein af1432"/>
    <property type="match status" value="1"/>
</dbReference>
<evidence type="ECO:0000313" key="3">
    <source>
        <dbReference type="Proteomes" id="UP000268908"/>
    </source>
</evidence>
<proteinExistence type="predicted"/>
<reference evidence="2 3" key="1">
    <citation type="submission" date="2018-10" db="EMBL/GenBank/DDBJ databases">
        <title>Genomic Encyclopedia of Type Strains, Phase IV (KMG-IV): sequencing the most valuable type-strain genomes for metagenomic binning, comparative biology and taxonomic classification.</title>
        <authorList>
            <person name="Goeker M."/>
        </authorList>
    </citation>
    <scope>NUCLEOTIDE SEQUENCE [LARGE SCALE GENOMIC DNA]</scope>
    <source>
        <strain evidence="2 3">DSM 26916</strain>
    </source>
</reference>
<accession>A0A497XB45</accession>
<sequence>MELRQIPVEELTFGMYISKLDRPWTETPFAFQGFVLKSDKQRDALKKYCKHVFIDLEKEDRPDVGKVTAQDLAKIRGTTVYKEAASVEVELPKARNAYVSTTVVMRELSRAVEIGNAIDSSRSHEAATQIAESVVRNPDAMALLTKLQENSGATLSRAVGISVMMAIFGRFLQLPVEQIHVLGMLGLLQDVGKLKLPADLAARGPINPEETELYRTHVNHSFRILGSTPGLPPELPGLASLHHERFDGSGYPRGLRGDAIAMPGLIAGIVDTYDTLTAPRPFGESLSPGNALSILLKERGKQFHPALVEQFIQCMGVFPVGSVVELNSGEIAIVIAQNMVRRMQPRIMVVQDAKGNRLLPYKMLDLMKDPKVRPNEPYRIQRTLEYDAVKLDPRELFL</sequence>
<dbReference type="InterPro" id="IPR003607">
    <property type="entry name" value="HD/PDEase_dom"/>
</dbReference>
<dbReference type="InterPro" id="IPR021812">
    <property type="entry name" value="DUF3391"/>
</dbReference>
<dbReference type="SUPFAM" id="SSF109604">
    <property type="entry name" value="HD-domain/PDEase-like"/>
    <property type="match status" value="1"/>
</dbReference>
<dbReference type="InterPro" id="IPR037522">
    <property type="entry name" value="HD_GYP_dom"/>
</dbReference>
<dbReference type="RefSeq" id="WP_121242741.1">
    <property type="nucleotide sequence ID" value="NZ_BHVV01000003.1"/>
</dbReference>
<dbReference type="GO" id="GO:0008081">
    <property type="term" value="F:phosphoric diester hydrolase activity"/>
    <property type="evidence" value="ECO:0007669"/>
    <property type="project" value="UniProtKB-ARBA"/>
</dbReference>
<organism evidence="2 3">
    <name type="scientific">Sulfurisoma sediminicola</name>
    <dbReference type="NCBI Taxonomy" id="1381557"/>
    <lineage>
        <taxon>Bacteria</taxon>
        <taxon>Pseudomonadati</taxon>
        <taxon>Pseudomonadota</taxon>
        <taxon>Betaproteobacteria</taxon>
        <taxon>Nitrosomonadales</taxon>
        <taxon>Sterolibacteriaceae</taxon>
        <taxon>Sulfurisoma</taxon>
    </lineage>
</organism>
<dbReference type="Pfam" id="PF11871">
    <property type="entry name" value="DUF3391"/>
    <property type="match status" value="1"/>
</dbReference>
<dbReference type="PANTHER" id="PTHR43155">
    <property type="entry name" value="CYCLIC DI-GMP PHOSPHODIESTERASE PA4108-RELATED"/>
    <property type="match status" value="1"/>
</dbReference>